<evidence type="ECO:0000256" key="3">
    <source>
        <dbReference type="ARBA" id="ARBA00008640"/>
    </source>
</evidence>
<feature type="region of interest" description="Disordered" evidence="10">
    <location>
        <begin position="461"/>
        <end position="559"/>
    </location>
</feature>
<dbReference type="OrthoDB" id="166803at2759"/>
<evidence type="ECO:0000256" key="1">
    <source>
        <dbReference type="ARBA" id="ARBA00002978"/>
    </source>
</evidence>
<comment type="caution">
    <text evidence="13">The sequence shown here is derived from an EMBL/GenBank/DDBJ whole genome shotgun (WGS) entry which is preliminary data.</text>
</comment>
<protein>
    <recommendedName>
        <fullName evidence="4">Golgi apparatus membrane protein TVP38</fullName>
    </recommendedName>
    <alternativeName>
        <fullName evidence="5">Golgi apparatus membrane protein tvp38</fullName>
    </alternativeName>
</protein>
<keyword evidence="9 11" id="KW-0472">Membrane</keyword>
<organism evidence="13 14">
    <name type="scientific">Saitozyma podzolica</name>
    <dbReference type="NCBI Taxonomy" id="1890683"/>
    <lineage>
        <taxon>Eukaryota</taxon>
        <taxon>Fungi</taxon>
        <taxon>Dikarya</taxon>
        <taxon>Basidiomycota</taxon>
        <taxon>Agaricomycotina</taxon>
        <taxon>Tremellomycetes</taxon>
        <taxon>Tremellales</taxon>
        <taxon>Trimorphomycetaceae</taxon>
        <taxon>Saitozyma</taxon>
    </lineage>
</organism>
<evidence type="ECO:0000256" key="10">
    <source>
        <dbReference type="SAM" id="MobiDB-lite"/>
    </source>
</evidence>
<dbReference type="GO" id="GO:0000139">
    <property type="term" value="C:Golgi membrane"/>
    <property type="evidence" value="ECO:0007669"/>
    <property type="project" value="UniProtKB-SubCell"/>
</dbReference>
<evidence type="ECO:0000256" key="9">
    <source>
        <dbReference type="ARBA" id="ARBA00023136"/>
    </source>
</evidence>
<evidence type="ECO:0000256" key="4">
    <source>
        <dbReference type="ARBA" id="ARBA00013533"/>
    </source>
</evidence>
<evidence type="ECO:0000256" key="11">
    <source>
        <dbReference type="SAM" id="Phobius"/>
    </source>
</evidence>
<evidence type="ECO:0000256" key="2">
    <source>
        <dbReference type="ARBA" id="ARBA00004653"/>
    </source>
</evidence>
<evidence type="ECO:0000256" key="7">
    <source>
        <dbReference type="ARBA" id="ARBA00022989"/>
    </source>
</evidence>
<feature type="domain" description="VTT" evidence="12">
    <location>
        <begin position="116"/>
        <end position="230"/>
    </location>
</feature>
<feature type="transmembrane region" description="Helical" evidence="11">
    <location>
        <begin position="181"/>
        <end position="202"/>
    </location>
</feature>
<evidence type="ECO:0000256" key="5">
    <source>
        <dbReference type="ARBA" id="ARBA00020673"/>
    </source>
</evidence>
<reference evidence="13 14" key="1">
    <citation type="submission" date="2018-11" db="EMBL/GenBank/DDBJ databases">
        <title>Genome sequence of Saitozyma podzolica DSM 27192.</title>
        <authorList>
            <person name="Aliyu H."/>
            <person name="Gorte O."/>
            <person name="Ochsenreither K."/>
        </authorList>
    </citation>
    <scope>NUCLEOTIDE SEQUENCE [LARGE SCALE GENOMIC DNA]</scope>
    <source>
        <strain evidence="13 14">DSM 27192</strain>
    </source>
</reference>
<dbReference type="InterPro" id="IPR051076">
    <property type="entry name" value="Golgi_membrane_TVP38/TMEM64"/>
</dbReference>
<dbReference type="PANTHER" id="PTHR47549">
    <property type="entry name" value="GOLGI APPARATUS MEMBRANE PROTEIN TVP38-RELATED"/>
    <property type="match status" value="1"/>
</dbReference>
<feature type="transmembrane region" description="Helical" evidence="11">
    <location>
        <begin position="57"/>
        <end position="75"/>
    </location>
</feature>
<gene>
    <name evidence="13" type="primary">TVP38_2</name>
    <name evidence="13" type="ORF">EHS25_008225</name>
</gene>
<feature type="transmembrane region" description="Helical" evidence="11">
    <location>
        <begin position="241"/>
        <end position="263"/>
    </location>
</feature>
<dbReference type="PANTHER" id="PTHR47549:SF2">
    <property type="entry name" value="GOLGI APPARATUS MEMBRANE PROTEIN TVP38"/>
    <property type="match status" value="1"/>
</dbReference>
<name>A0A427YNZ8_9TREE</name>
<dbReference type="AlphaFoldDB" id="A0A427YNZ8"/>
<comment type="subcellular location">
    <subcellularLocation>
        <location evidence="2">Golgi apparatus membrane</location>
        <topology evidence="2">Multi-pass membrane protein</topology>
    </subcellularLocation>
</comment>
<dbReference type="EMBL" id="RSCD01000005">
    <property type="protein sequence ID" value="RSH92779.1"/>
    <property type="molecule type" value="Genomic_DNA"/>
</dbReference>
<keyword evidence="6 11" id="KW-0812">Transmembrane</keyword>
<keyword evidence="14" id="KW-1185">Reference proteome</keyword>
<feature type="compositionally biased region" description="Basic and acidic residues" evidence="10">
    <location>
        <begin position="512"/>
        <end position="538"/>
    </location>
</feature>
<comment type="similarity">
    <text evidence="3">Belongs to the TVP38/TMEM64 family.</text>
</comment>
<feature type="compositionally biased region" description="Low complexity" evidence="10">
    <location>
        <begin position="411"/>
        <end position="421"/>
    </location>
</feature>
<dbReference type="Pfam" id="PF09335">
    <property type="entry name" value="VTT_dom"/>
    <property type="match status" value="1"/>
</dbReference>
<feature type="region of interest" description="Disordered" evidence="10">
    <location>
        <begin position="396"/>
        <end position="433"/>
    </location>
</feature>
<feature type="compositionally biased region" description="Low complexity" evidence="10">
    <location>
        <begin position="465"/>
        <end position="482"/>
    </location>
</feature>
<dbReference type="Proteomes" id="UP000279259">
    <property type="component" value="Unassembled WGS sequence"/>
</dbReference>
<dbReference type="InterPro" id="IPR032816">
    <property type="entry name" value="VTT_dom"/>
</dbReference>
<feature type="transmembrane region" description="Helical" evidence="11">
    <location>
        <begin position="208"/>
        <end position="229"/>
    </location>
</feature>
<comment type="function">
    <text evidence="1">Golgi membrane protein involved in vesicular trafficking and spindle migration.</text>
</comment>
<evidence type="ECO:0000256" key="6">
    <source>
        <dbReference type="ARBA" id="ARBA00022692"/>
    </source>
</evidence>
<evidence type="ECO:0000313" key="13">
    <source>
        <dbReference type="EMBL" id="RSH92779.1"/>
    </source>
</evidence>
<feature type="transmembrane region" description="Helical" evidence="11">
    <location>
        <begin position="96"/>
        <end position="114"/>
    </location>
</feature>
<evidence type="ECO:0000259" key="12">
    <source>
        <dbReference type="Pfam" id="PF09335"/>
    </source>
</evidence>
<sequence>MPPPYDGTMMPSTMVEEKSADASVMILLREDYISARSYFKELNYRTALKAAVRRHLYKWYAIVAVAIVLTVLLSLKHDEVVHFCRPIIDKIRKWPAGFMIPILLLVIVSFPPLVGHEIIGILVGLVWGLGAGFAILAAGTFIGEIATWIAFKWCCQARARKFEAKNKLYASLTELIRTKSFMFVLVLRFSAVPGHITTAVSASAGANFWSYLAAAFLTLPKQFTIVYLGQAFGTKSRKNTIVSTVTTVLTMLGTVVAAVYIYYQMRLVMRRRAIITPLAIVPMSEAPTWADVAAAEEGEGRGVIILSPVPRDARIDPKAVHDALARQRPWLYHDDSFRALASGSGSGSGSGLSRPKMRAWSVPHHMTDEEMREFMAEMESAQGTGVATPAIVIDDEPPQFFDSFTDDKDASFSSSSSSRRWSPPRRAPSPGYTFGAGVGAVAGPSTGSALLAPDTELLDDFEVDTSYPPSSPSALAPTSMSSGRTGRPRSDTQRSMSIDLGRPSRQVVSGRDVADDADRYAFDRGGRRPDYGRMRGESRAALLGRPKEEDDDAASTRSG</sequence>
<accession>A0A427YNZ8</accession>
<keyword evidence="7 11" id="KW-1133">Transmembrane helix</keyword>
<evidence type="ECO:0000256" key="8">
    <source>
        <dbReference type="ARBA" id="ARBA00023034"/>
    </source>
</evidence>
<dbReference type="STRING" id="1890683.A0A427YNZ8"/>
<proteinExistence type="inferred from homology"/>
<keyword evidence="8" id="KW-0333">Golgi apparatus</keyword>
<evidence type="ECO:0000313" key="14">
    <source>
        <dbReference type="Proteomes" id="UP000279259"/>
    </source>
</evidence>
<feature type="transmembrane region" description="Helical" evidence="11">
    <location>
        <begin position="126"/>
        <end position="151"/>
    </location>
</feature>